<evidence type="ECO:0000256" key="3">
    <source>
        <dbReference type="ARBA" id="ARBA00022729"/>
    </source>
</evidence>
<dbReference type="InterPro" id="IPR008139">
    <property type="entry name" value="SaposinB_dom"/>
</dbReference>
<dbReference type="PANTHER" id="PTHR47966:SF20">
    <property type="entry name" value="ASPARTIC PROTEINASE-LIKE"/>
    <property type="match status" value="1"/>
</dbReference>
<dbReference type="Gene3D" id="1.10.225.10">
    <property type="entry name" value="Saposin-like"/>
    <property type="match status" value="1"/>
</dbReference>
<dbReference type="AlphaFoldDB" id="A0A834FYU9"/>
<comment type="similarity">
    <text evidence="1 9">Belongs to the peptidase A1 family.</text>
</comment>
<dbReference type="InterPro" id="IPR001969">
    <property type="entry name" value="Aspartic_peptidase_AS"/>
</dbReference>
<evidence type="ECO:0000256" key="6">
    <source>
        <dbReference type="ARBA" id="ARBA00023157"/>
    </source>
</evidence>
<dbReference type="Gene3D" id="2.40.70.10">
    <property type="entry name" value="Acid Proteases"/>
    <property type="match status" value="2"/>
</dbReference>
<evidence type="ECO:0000259" key="12">
    <source>
        <dbReference type="PROSITE" id="PS51767"/>
    </source>
</evidence>
<dbReference type="PROSITE" id="PS50015">
    <property type="entry name" value="SAP_B"/>
    <property type="match status" value="1"/>
</dbReference>
<evidence type="ECO:0000259" key="11">
    <source>
        <dbReference type="PROSITE" id="PS50015"/>
    </source>
</evidence>
<keyword evidence="7" id="KW-0325">Glycoprotein</keyword>
<keyword evidence="4 9" id="KW-0064">Aspartyl protease</keyword>
<evidence type="ECO:0000256" key="8">
    <source>
        <dbReference type="PIRSR" id="PIRSR601461-2"/>
    </source>
</evidence>
<dbReference type="PROSITE" id="PS00141">
    <property type="entry name" value="ASP_PROTEASE"/>
    <property type="match status" value="1"/>
</dbReference>
<keyword evidence="2 9" id="KW-0645">Protease</keyword>
<keyword evidence="10" id="KW-0812">Transmembrane</keyword>
<dbReference type="FunFam" id="2.40.70.10:FF:000009">
    <property type="entry name" value="Aspartic proteinase A1"/>
    <property type="match status" value="1"/>
</dbReference>
<dbReference type="SUPFAM" id="SSF47862">
    <property type="entry name" value="Saposin"/>
    <property type="match status" value="1"/>
</dbReference>
<dbReference type="InterPro" id="IPR001461">
    <property type="entry name" value="Aspartic_peptidase_A1"/>
</dbReference>
<sequence>MVKESARKCCNGKSGVCVKLFSVNISAEKKGEDSMRKCKSMGNIVACQGEIVATDDDGYSSDGPVHSRRAHERKKACPSGLMSFSLRALVNMGMKLLVVAICLLDLACIFAFGNCTDGLVRIGLKRWNLDHNSINAARITRGEVIDSVVKGDTNPNIDRLKDEVVCLRDYLGTQFYGEIGIGSPPQQFNVVFDTGSSNLWVPSSKCHFSIACYGHSKYRASLSSTFTEIGVPCKIRYGSGSIYGFFSQDNVRVGGVVIKDQVFSEATREGLMFLLAQFDGILGLGFQDMAVGKVKPVWYNMVQQGLVTQQVFSIWLNTNPKSEVGGEIVFGGVDWRHFSGDHTFVPIAQSGYWQIEVGDILIASNSTGFCGDGCAAIVDSGSSFIGGPTTMIAQINHVIGAEGVVSLECKKVVSNAALETMVDITNSQGLPDGESALCNFCEMTVFWLQVEFEKQRAKDKVFRYVNEMCERLPNPRRKSFINCDNIANMPYVSFLIGDKSFPLSPEQYTIKVVEGSSTICLSGFVALDVPPTNGPLWILGDLFLGAYHTIFDFGNLKVGFAKSS</sequence>
<evidence type="ECO:0000256" key="9">
    <source>
        <dbReference type="RuleBase" id="RU000454"/>
    </source>
</evidence>
<gene>
    <name evidence="13" type="ORF">RHSIM_RhsimUnG0053500</name>
</gene>
<keyword evidence="10" id="KW-1133">Transmembrane helix</keyword>
<evidence type="ECO:0008006" key="15">
    <source>
        <dbReference type="Google" id="ProtNLM"/>
    </source>
</evidence>
<dbReference type="Proteomes" id="UP000626092">
    <property type="component" value="Unassembled WGS sequence"/>
</dbReference>
<evidence type="ECO:0000313" key="13">
    <source>
        <dbReference type="EMBL" id="KAF7115519.1"/>
    </source>
</evidence>
<dbReference type="PROSITE" id="PS51767">
    <property type="entry name" value="PEPTIDASE_A1"/>
    <property type="match status" value="1"/>
</dbReference>
<protein>
    <recommendedName>
        <fullName evidence="15">Aspartic proteinase</fullName>
    </recommendedName>
</protein>
<evidence type="ECO:0000256" key="4">
    <source>
        <dbReference type="ARBA" id="ARBA00022750"/>
    </source>
</evidence>
<dbReference type="GO" id="GO:0004190">
    <property type="term" value="F:aspartic-type endopeptidase activity"/>
    <property type="evidence" value="ECO:0007669"/>
    <property type="project" value="UniProtKB-KW"/>
</dbReference>
<keyword evidence="5 9" id="KW-0378">Hydrolase</keyword>
<dbReference type="SUPFAM" id="SSF50630">
    <property type="entry name" value="Acid proteases"/>
    <property type="match status" value="1"/>
</dbReference>
<dbReference type="Pfam" id="PF00026">
    <property type="entry name" value="Asp"/>
    <property type="match status" value="1"/>
</dbReference>
<evidence type="ECO:0000256" key="2">
    <source>
        <dbReference type="ARBA" id="ARBA00022670"/>
    </source>
</evidence>
<reference evidence="13" key="1">
    <citation type="submission" date="2019-11" db="EMBL/GenBank/DDBJ databases">
        <authorList>
            <person name="Liu Y."/>
            <person name="Hou J."/>
            <person name="Li T.-Q."/>
            <person name="Guan C.-H."/>
            <person name="Wu X."/>
            <person name="Wu H.-Z."/>
            <person name="Ling F."/>
            <person name="Zhang R."/>
            <person name="Shi X.-G."/>
            <person name="Ren J.-P."/>
            <person name="Chen E.-F."/>
            <person name="Sun J.-M."/>
        </authorList>
    </citation>
    <scope>NUCLEOTIDE SEQUENCE</scope>
    <source>
        <strain evidence="13">Adult_tree_wgs_1</strain>
        <tissue evidence="13">Leaves</tissue>
    </source>
</reference>
<feature type="domain" description="Saposin B-type" evidence="11">
    <location>
        <begin position="434"/>
        <end position="475"/>
    </location>
</feature>
<comment type="caution">
    <text evidence="13">The sequence shown here is derived from an EMBL/GenBank/DDBJ whole genome shotgun (WGS) entry which is preliminary data.</text>
</comment>
<proteinExistence type="inferred from homology"/>
<keyword evidence="14" id="KW-1185">Reference proteome</keyword>
<organism evidence="13 14">
    <name type="scientific">Rhododendron simsii</name>
    <name type="common">Sims's rhododendron</name>
    <dbReference type="NCBI Taxonomy" id="118357"/>
    <lineage>
        <taxon>Eukaryota</taxon>
        <taxon>Viridiplantae</taxon>
        <taxon>Streptophyta</taxon>
        <taxon>Embryophyta</taxon>
        <taxon>Tracheophyta</taxon>
        <taxon>Spermatophyta</taxon>
        <taxon>Magnoliopsida</taxon>
        <taxon>eudicotyledons</taxon>
        <taxon>Gunneridae</taxon>
        <taxon>Pentapetalae</taxon>
        <taxon>asterids</taxon>
        <taxon>Ericales</taxon>
        <taxon>Ericaceae</taxon>
        <taxon>Ericoideae</taxon>
        <taxon>Rhodoreae</taxon>
        <taxon>Rhododendron</taxon>
    </lineage>
</organism>
<dbReference type="OrthoDB" id="771136at2759"/>
<evidence type="ECO:0000256" key="5">
    <source>
        <dbReference type="ARBA" id="ARBA00022801"/>
    </source>
</evidence>
<dbReference type="InterPro" id="IPR033121">
    <property type="entry name" value="PEPTIDASE_A1"/>
</dbReference>
<dbReference type="GO" id="GO:0006508">
    <property type="term" value="P:proteolysis"/>
    <property type="evidence" value="ECO:0007669"/>
    <property type="project" value="UniProtKB-KW"/>
</dbReference>
<evidence type="ECO:0000256" key="10">
    <source>
        <dbReference type="SAM" id="Phobius"/>
    </source>
</evidence>
<name>A0A834FYU9_RHOSS</name>
<keyword evidence="3" id="KW-0732">Signal</keyword>
<accession>A0A834FYU9</accession>
<feature type="domain" description="Peptidase A1" evidence="12">
    <location>
        <begin position="175"/>
        <end position="561"/>
    </location>
</feature>
<feature type="disulfide bond" evidence="8">
    <location>
        <begin position="206"/>
        <end position="212"/>
    </location>
</feature>
<keyword evidence="6 8" id="KW-1015">Disulfide bond</keyword>
<dbReference type="InterPro" id="IPR011001">
    <property type="entry name" value="Saposin-like"/>
</dbReference>
<evidence type="ECO:0000313" key="14">
    <source>
        <dbReference type="Proteomes" id="UP000626092"/>
    </source>
</evidence>
<dbReference type="EMBL" id="WJXA01000144">
    <property type="protein sequence ID" value="KAF7115519.1"/>
    <property type="molecule type" value="Genomic_DNA"/>
</dbReference>
<keyword evidence="10" id="KW-0472">Membrane</keyword>
<dbReference type="PANTHER" id="PTHR47966">
    <property type="entry name" value="BETA-SITE APP-CLEAVING ENZYME, ISOFORM A-RELATED"/>
    <property type="match status" value="1"/>
</dbReference>
<evidence type="ECO:0000256" key="7">
    <source>
        <dbReference type="ARBA" id="ARBA00023180"/>
    </source>
</evidence>
<evidence type="ECO:0000256" key="1">
    <source>
        <dbReference type="ARBA" id="ARBA00007447"/>
    </source>
</evidence>
<dbReference type="PRINTS" id="PR00792">
    <property type="entry name" value="PEPSIN"/>
</dbReference>
<feature type="transmembrane region" description="Helical" evidence="10">
    <location>
        <begin position="92"/>
        <end position="112"/>
    </location>
</feature>
<dbReference type="InterPro" id="IPR021109">
    <property type="entry name" value="Peptidase_aspartic_dom_sf"/>
</dbReference>